<dbReference type="RefSeq" id="WP_341419515.1">
    <property type="nucleotide sequence ID" value="NZ_JBBPCC010000029.1"/>
</dbReference>
<gene>
    <name evidence="5" type="ORF">WMW72_31230</name>
</gene>
<evidence type="ECO:0000256" key="1">
    <source>
        <dbReference type="ARBA" id="ARBA00023224"/>
    </source>
</evidence>
<dbReference type="SUPFAM" id="SSF58104">
    <property type="entry name" value="Methyl-accepting chemotaxis protein (MCP) signaling domain"/>
    <property type="match status" value="1"/>
</dbReference>
<feature type="transmembrane region" description="Helical" evidence="3">
    <location>
        <begin position="20"/>
        <end position="41"/>
    </location>
</feature>
<sequence>MGDLTEKPLDMLTIKNRMTLPVTLGTFMLALLTHVLFRWVGVFHSQHNVDLTAYGFVLNSLLVAPVLFLIAGGIAYAMGQQRLVPLANALSMTLSSVAMIFVAGGMLEFFFSIFMVIALMAFYESTKLIWTMTGVFALQYATAFLFFPELVFGSEGYGITLLLVHLVFLLLTAGTTVWQISKKKVTLGLLEAEKLQKQELLKQTLDRLTTSSGQLVRYVEHLNGNADRTLVENRSIMESMERMAAATEDQAQNSNDSARAMEEMSIGVQRVAESSGVVTEASMGMVREAEKGNITINHAVSQLDSLQVTSQKVGEALERLEQQSLQIGEIATIISGIASQTNLLALNAAIEAARAGDQGSGFAVVATEVRKLAEQSEASAGQISELIEEIQRATSSAVQIMKVGGAEVESSHQAVGEAGQVFNLIVEEARRVCDQIQEISASAQQMSAGTEEVSASLNEVARLSGDNAGGAQRVLSSSQHQLMAMESISEATEGLNQLAHELEKICAGINEEARKRI</sequence>
<dbReference type="PANTHER" id="PTHR32089:SF112">
    <property type="entry name" value="LYSOZYME-LIKE PROTEIN-RELATED"/>
    <property type="match status" value="1"/>
</dbReference>
<dbReference type="CDD" id="cd11386">
    <property type="entry name" value="MCP_signal"/>
    <property type="match status" value="1"/>
</dbReference>
<dbReference type="PANTHER" id="PTHR32089">
    <property type="entry name" value="METHYL-ACCEPTING CHEMOTAXIS PROTEIN MCPB"/>
    <property type="match status" value="1"/>
</dbReference>
<keyword evidence="1 2" id="KW-0807">Transducer</keyword>
<evidence type="ECO:0000313" key="6">
    <source>
        <dbReference type="Proteomes" id="UP001469365"/>
    </source>
</evidence>
<evidence type="ECO:0000256" key="3">
    <source>
        <dbReference type="SAM" id="Phobius"/>
    </source>
</evidence>
<comment type="caution">
    <text evidence="5">The sequence shown here is derived from an EMBL/GenBank/DDBJ whole genome shotgun (WGS) entry which is preliminary data.</text>
</comment>
<keyword evidence="6" id="KW-1185">Reference proteome</keyword>
<feature type="transmembrane region" description="Helical" evidence="3">
    <location>
        <begin position="53"/>
        <end position="78"/>
    </location>
</feature>
<dbReference type="SMART" id="SM00283">
    <property type="entry name" value="MA"/>
    <property type="match status" value="1"/>
</dbReference>
<feature type="domain" description="Methyl-accepting transducer" evidence="4">
    <location>
        <begin position="225"/>
        <end position="461"/>
    </location>
</feature>
<feature type="transmembrane region" description="Helical" evidence="3">
    <location>
        <begin position="159"/>
        <end position="180"/>
    </location>
</feature>
<feature type="transmembrane region" description="Helical" evidence="3">
    <location>
        <begin position="98"/>
        <end position="121"/>
    </location>
</feature>
<dbReference type="Pfam" id="PF00015">
    <property type="entry name" value="MCPsignal"/>
    <property type="match status" value="1"/>
</dbReference>
<accession>A0ABU9DU26</accession>
<reference evidence="5 6" key="1">
    <citation type="submission" date="2024-04" db="EMBL/GenBank/DDBJ databases">
        <title>draft genome sequnece of Paenibacillus filicis.</title>
        <authorList>
            <person name="Kim D.-U."/>
        </authorList>
    </citation>
    <scope>NUCLEOTIDE SEQUENCE [LARGE SCALE GENOMIC DNA]</scope>
    <source>
        <strain evidence="5 6">KACC14197</strain>
    </source>
</reference>
<keyword evidence="3" id="KW-0472">Membrane</keyword>
<protein>
    <submittedName>
        <fullName evidence="5">Methyl-accepting chemotaxis protein</fullName>
    </submittedName>
</protein>
<dbReference type="EMBL" id="JBBPCC010000029">
    <property type="protein sequence ID" value="MEK8132381.1"/>
    <property type="molecule type" value="Genomic_DNA"/>
</dbReference>
<dbReference type="PROSITE" id="PS50111">
    <property type="entry name" value="CHEMOTAXIS_TRANSDUC_2"/>
    <property type="match status" value="1"/>
</dbReference>
<name>A0ABU9DU26_9BACL</name>
<evidence type="ECO:0000256" key="2">
    <source>
        <dbReference type="PROSITE-ProRule" id="PRU00284"/>
    </source>
</evidence>
<keyword evidence="3" id="KW-1133">Transmembrane helix</keyword>
<feature type="transmembrane region" description="Helical" evidence="3">
    <location>
        <begin position="128"/>
        <end position="147"/>
    </location>
</feature>
<evidence type="ECO:0000313" key="5">
    <source>
        <dbReference type="EMBL" id="MEK8132381.1"/>
    </source>
</evidence>
<organism evidence="5 6">
    <name type="scientific">Paenibacillus filicis</name>
    <dbReference type="NCBI Taxonomy" id="669464"/>
    <lineage>
        <taxon>Bacteria</taxon>
        <taxon>Bacillati</taxon>
        <taxon>Bacillota</taxon>
        <taxon>Bacilli</taxon>
        <taxon>Bacillales</taxon>
        <taxon>Paenibacillaceae</taxon>
        <taxon>Paenibacillus</taxon>
    </lineage>
</organism>
<dbReference type="Proteomes" id="UP001469365">
    <property type="component" value="Unassembled WGS sequence"/>
</dbReference>
<proteinExistence type="predicted"/>
<dbReference type="Gene3D" id="1.10.287.950">
    <property type="entry name" value="Methyl-accepting chemotaxis protein"/>
    <property type="match status" value="1"/>
</dbReference>
<keyword evidence="3" id="KW-0812">Transmembrane</keyword>
<evidence type="ECO:0000259" key="4">
    <source>
        <dbReference type="PROSITE" id="PS50111"/>
    </source>
</evidence>
<dbReference type="InterPro" id="IPR004089">
    <property type="entry name" value="MCPsignal_dom"/>
</dbReference>